<evidence type="ECO:0000313" key="3">
    <source>
        <dbReference type="Proteomes" id="UP000738359"/>
    </source>
</evidence>
<sequence>MQTRSSSSLPADTPVLLTVVPSAAPSPAPALASSLAQPVPGQPPHGHPALPRTRIPRHRKRYSFKQRTRLKAHTPPPVIKQYQWKAWKKKPEASLDTIAEAPRDNSSNQDRGTSKRGGKKQKKRASKKRKMEPKPLEEMIKSELVDEMERQHPLASLNMGTLIKNTSAALADKPNLVPEVVKCVKEAIGHIARTVRLCQRLIGQYLELLFTKGMFEERDRDWLDLICPRVGDEDDTNEVGDVVDEATVIDADIQASNQCQFMVMLLGYIYSGDLPSRSSKHGPGVIAFIDRVCALDLLPK</sequence>
<accession>A0A9P6LUR5</accession>
<gene>
    <name evidence="2" type="ORF">BGZ70_005135</name>
</gene>
<dbReference type="Proteomes" id="UP000738359">
    <property type="component" value="Unassembled WGS sequence"/>
</dbReference>
<dbReference type="OrthoDB" id="2438613at2759"/>
<feature type="compositionally biased region" description="Basic residues" evidence="1">
    <location>
        <begin position="54"/>
        <end position="72"/>
    </location>
</feature>
<feature type="non-terminal residue" evidence="2">
    <location>
        <position position="300"/>
    </location>
</feature>
<feature type="region of interest" description="Disordered" evidence="1">
    <location>
        <begin position="23"/>
        <end position="136"/>
    </location>
</feature>
<name>A0A9P6LUR5_MORAP</name>
<feature type="compositionally biased region" description="Basic residues" evidence="1">
    <location>
        <begin position="114"/>
        <end position="131"/>
    </location>
</feature>
<proteinExistence type="predicted"/>
<reference evidence="2" key="1">
    <citation type="journal article" date="2020" name="Fungal Divers.">
        <title>Resolving the Mortierellaceae phylogeny through synthesis of multi-gene phylogenetics and phylogenomics.</title>
        <authorList>
            <person name="Vandepol N."/>
            <person name="Liber J."/>
            <person name="Desiro A."/>
            <person name="Na H."/>
            <person name="Kennedy M."/>
            <person name="Barry K."/>
            <person name="Grigoriev I.V."/>
            <person name="Miller A.N."/>
            <person name="O'Donnell K."/>
            <person name="Stajich J.E."/>
            <person name="Bonito G."/>
        </authorList>
    </citation>
    <scope>NUCLEOTIDE SEQUENCE</scope>
    <source>
        <strain evidence="2">CK1249</strain>
    </source>
</reference>
<dbReference type="EMBL" id="JAAAHY010002702">
    <property type="protein sequence ID" value="KAF9944035.1"/>
    <property type="molecule type" value="Genomic_DNA"/>
</dbReference>
<feature type="compositionally biased region" description="Low complexity" evidence="1">
    <location>
        <begin position="23"/>
        <end position="39"/>
    </location>
</feature>
<evidence type="ECO:0000256" key="1">
    <source>
        <dbReference type="SAM" id="MobiDB-lite"/>
    </source>
</evidence>
<keyword evidence="3" id="KW-1185">Reference proteome</keyword>
<protein>
    <submittedName>
        <fullName evidence="2">Uncharacterized protein</fullName>
    </submittedName>
</protein>
<dbReference type="AlphaFoldDB" id="A0A9P6LUR5"/>
<organism evidence="2 3">
    <name type="scientific">Mortierella alpina</name>
    <name type="common">Oleaginous fungus</name>
    <name type="synonym">Mortierella renispora</name>
    <dbReference type="NCBI Taxonomy" id="64518"/>
    <lineage>
        <taxon>Eukaryota</taxon>
        <taxon>Fungi</taxon>
        <taxon>Fungi incertae sedis</taxon>
        <taxon>Mucoromycota</taxon>
        <taxon>Mortierellomycotina</taxon>
        <taxon>Mortierellomycetes</taxon>
        <taxon>Mortierellales</taxon>
        <taxon>Mortierellaceae</taxon>
        <taxon>Mortierella</taxon>
    </lineage>
</organism>
<evidence type="ECO:0000313" key="2">
    <source>
        <dbReference type="EMBL" id="KAF9944035.1"/>
    </source>
</evidence>
<comment type="caution">
    <text evidence="2">The sequence shown here is derived from an EMBL/GenBank/DDBJ whole genome shotgun (WGS) entry which is preliminary data.</text>
</comment>